<evidence type="ECO:0000256" key="3">
    <source>
        <dbReference type="ARBA" id="ARBA00022452"/>
    </source>
</evidence>
<keyword evidence="3 8" id="KW-1134">Transmembrane beta strand</keyword>
<dbReference type="InterPro" id="IPR039426">
    <property type="entry name" value="TonB-dep_rcpt-like"/>
</dbReference>
<keyword evidence="5" id="KW-0798">TonB box</keyword>
<dbReference type="Pfam" id="PF00593">
    <property type="entry name" value="TonB_dep_Rec_b-barrel"/>
    <property type="match status" value="1"/>
</dbReference>
<evidence type="ECO:0000256" key="4">
    <source>
        <dbReference type="ARBA" id="ARBA00022692"/>
    </source>
</evidence>
<dbReference type="InterPro" id="IPR023996">
    <property type="entry name" value="TonB-dep_OMP_SusC/RagA"/>
</dbReference>
<dbReference type="InterPro" id="IPR036942">
    <property type="entry name" value="Beta-barrel_TonB_sf"/>
</dbReference>
<protein>
    <submittedName>
        <fullName evidence="10">TonB-linked outer membrane protein, SusC/RagA family</fullName>
    </submittedName>
</protein>
<sequence>MHQSPLFLSENINKRNEKGVMGNLYLTIDILQGLEFTARSSARWTNNYTSLFTNGVDQSLGWEGSNVNELRKINGESLYWQTDFLLNYEGSLGEDHYLTGVLGYSREEQTFESLSGYGNGTPSNAIRYLNAADPTSLRTDNDFSDWAFTGMFGRLGYTFKEKYILNATVRRDGTSRLAENYRYGVFPSVSAAWRVSRENFMQDVDWLSELKLRASWGTVGNVLSIGTYGTKTSLNNRNYILGQPQEPALGYTLTSAINTDLKWETTEKKNIGLDIEMLQNRIYLITDFFIEDTYDLLFRQPIPMSTGLSGSPYINAGKIRNTGVELELGYRQTVDDWQYSFNVNMSHFKNEVLDLEGRDLRTEGIVEGHTLKSHFGYVSNGIIRTQEELENYPHYPGKEIGDIWLKDINGYDEEGNLTGEPDGTVNAADRALLGNDLPNIQYGATGTLGYRQLTLQVQLQGLQGLSRDIRGGTNLGALHYFTQWAKNHDRLILDRYHPEKNPDGKYPRVTANDAGSNLLFSDFWLSDASYLRISNVNLSYDFTSNFVEKIGVGNLGAYVSVQNLYTFTDFYGPEVDSNADVLTGVPQPRTWTLGLKVGF</sequence>
<keyword evidence="2 8" id="KW-0813">Transport</keyword>
<feature type="domain" description="TonB-dependent receptor-like beta-barrel" evidence="9">
    <location>
        <begin position="30"/>
        <end position="564"/>
    </location>
</feature>
<evidence type="ECO:0000256" key="2">
    <source>
        <dbReference type="ARBA" id="ARBA00022448"/>
    </source>
</evidence>
<evidence type="ECO:0000259" key="9">
    <source>
        <dbReference type="Pfam" id="PF00593"/>
    </source>
</evidence>
<dbReference type="PROSITE" id="PS52016">
    <property type="entry name" value="TONB_DEPENDENT_REC_3"/>
    <property type="match status" value="1"/>
</dbReference>
<accession>A0A521BTK3</accession>
<dbReference type="NCBIfam" id="TIGR04056">
    <property type="entry name" value="OMP_RagA_SusC"/>
    <property type="match status" value="1"/>
</dbReference>
<evidence type="ECO:0000256" key="8">
    <source>
        <dbReference type="PROSITE-ProRule" id="PRU01360"/>
    </source>
</evidence>
<keyword evidence="7 8" id="KW-0998">Cell outer membrane</keyword>
<reference evidence="10 11" key="1">
    <citation type="submission" date="2017-05" db="EMBL/GenBank/DDBJ databases">
        <authorList>
            <person name="Varghese N."/>
            <person name="Submissions S."/>
        </authorList>
    </citation>
    <scope>NUCLEOTIDE SEQUENCE [LARGE SCALE GENOMIC DNA]</scope>
    <source>
        <strain evidence="10 11">DSM 21194</strain>
    </source>
</reference>
<dbReference type="GO" id="GO:0009279">
    <property type="term" value="C:cell outer membrane"/>
    <property type="evidence" value="ECO:0007669"/>
    <property type="project" value="UniProtKB-SubCell"/>
</dbReference>
<name>A0A521BTK3_9BACT</name>
<comment type="similarity">
    <text evidence="8">Belongs to the TonB-dependent receptor family.</text>
</comment>
<dbReference type="Proteomes" id="UP000317593">
    <property type="component" value="Unassembled WGS sequence"/>
</dbReference>
<dbReference type="EMBL" id="FXTH01000004">
    <property type="protein sequence ID" value="SMO50487.1"/>
    <property type="molecule type" value="Genomic_DNA"/>
</dbReference>
<evidence type="ECO:0000256" key="6">
    <source>
        <dbReference type="ARBA" id="ARBA00023136"/>
    </source>
</evidence>
<keyword evidence="11" id="KW-1185">Reference proteome</keyword>
<organism evidence="10 11">
    <name type="scientific">Fodinibius sediminis</name>
    <dbReference type="NCBI Taxonomy" id="1214077"/>
    <lineage>
        <taxon>Bacteria</taxon>
        <taxon>Pseudomonadati</taxon>
        <taxon>Balneolota</taxon>
        <taxon>Balneolia</taxon>
        <taxon>Balneolales</taxon>
        <taxon>Balneolaceae</taxon>
        <taxon>Fodinibius</taxon>
    </lineage>
</organism>
<dbReference type="InterPro" id="IPR000531">
    <property type="entry name" value="Beta-barrel_TonB"/>
</dbReference>
<dbReference type="SUPFAM" id="SSF56935">
    <property type="entry name" value="Porins"/>
    <property type="match status" value="1"/>
</dbReference>
<proteinExistence type="inferred from homology"/>
<keyword evidence="4 8" id="KW-0812">Transmembrane</keyword>
<evidence type="ECO:0000313" key="10">
    <source>
        <dbReference type="EMBL" id="SMO50487.1"/>
    </source>
</evidence>
<evidence type="ECO:0000256" key="5">
    <source>
        <dbReference type="ARBA" id="ARBA00023077"/>
    </source>
</evidence>
<comment type="subcellular location">
    <subcellularLocation>
        <location evidence="1 8">Cell outer membrane</location>
        <topology evidence="1 8">Multi-pass membrane protein</topology>
    </subcellularLocation>
</comment>
<evidence type="ECO:0000256" key="1">
    <source>
        <dbReference type="ARBA" id="ARBA00004571"/>
    </source>
</evidence>
<keyword evidence="6 8" id="KW-0472">Membrane</keyword>
<dbReference type="AlphaFoldDB" id="A0A521BTK3"/>
<evidence type="ECO:0000256" key="7">
    <source>
        <dbReference type="ARBA" id="ARBA00023237"/>
    </source>
</evidence>
<gene>
    <name evidence="10" type="ORF">SAMN06265218_1047</name>
</gene>
<dbReference type="Gene3D" id="2.40.170.20">
    <property type="entry name" value="TonB-dependent receptor, beta-barrel domain"/>
    <property type="match status" value="1"/>
</dbReference>
<evidence type="ECO:0000313" key="11">
    <source>
        <dbReference type="Proteomes" id="UP000317593"/>
    </source>
</evidence>